<dbReference type="AlphaFoldDB" id="A0A7Y4GX57"/>
<comment type="caution">
    <text evidence="1">The sequence shown here is derived from an EMBL/GenBank/DDBJ whole genome shotgun (WGS) entry which is preliminary data.</text>
</comment>
<evidence type="ECO:0000313" key="1">
    <source>
        <dbReference type="EMBL" id="NOJ43595.1"/>
    </source>
</evidence>
<gene>
    <name evidence="1" type="ORF">HCN58_29210</name>
</gene>
<keyword evidence="2" id="KW-1185">Reference proteome</keyword>
<sequence>MPVSRGLPGGPCCAAKCDILSNSGSLARTYRNGPRIKAQLAATGIDWMQVSEDGFWRPNVRAQFLTDDGAVILMSYVGLVEQTAPFKQAAETNGPTAWDDQYMRLSLIFNTGDRRYAWLNQSLFIAAGRLLGTGSIEYSVFRVT</sequence>
<dbReference type="Gene3D" id="2.40.160.20">
    <property type="match status" value="1"/>
</dbReference>
<dbReference type="PANTHER" id="PTHR37315:SF1">
    <property type="entry name" value="UPF0311 PROTEIN BLR7842"/>
    <property type="match status" value="1"/>
</dbReference>
<name>A0A7Y4GX57_9BRAD</name>
<proteinExistence type="predicted"/>
<evidence type="ECO:0000313" key="2">
    <source>
        <dbReference type="Proteomes" id="UP000544122"/>
    </source>
</evidence>
<reference evidence="1 2" key="1">
    <citation type="submission" date="2020-03" db="EMBL/GenBank/DDBJ databases">
        <title>Bradyrhizobium diversity isolated from nodules of Indigofera sp.</title>
        <authorList>
            <person name="Klepa M."/>
            <person name="Helene L."/>
            <person name="Hungria M."/>
        </authorList>
    </citation>
    <scope>NUCLEOTIDE SEQUENCE [LARGE SCALE GENOMIC DNA]</scope>
    <source>
        <strain evidence="1 2">WSM 1791</strain>
    </source>
</reference>
<protein>
    <submittedName>
        <fullName evidence="1">DUF3237 domain-containing protein</fullName>
    </submittedName>
</protein>
<dbReference type="InterPro" id="IPR020915">
    <property type="entry name" value="UPF0311"/>
</dbReference>
<dbReference type="Pfam" id="PF11578">
    <property type="entry name" value="DUF3237"/>
    <property type="match status" value="1"/>
</dbReference>
<accession>A0A7Y4GX57</accession>
<dbReference type="EMBL" id="JAAVLX010000011">
    <property type="protein sequence ID" value="NOJ43595.1"/>
    <property type="molecule type" value="Genomic_DNA"/>
</dbReference>
<dbReference type="PANTHER" id="PTHR37315">
    <property type="entry name" value="UPF0311 PROTEIN BLR7842"/>
    <property type="match status" value="1"/>
</dbReference>
<organism evidence="1 2">
    <name type="scientific">Bradyrhizobium australiense</name>
    <dbReference type="NCBI Taxonomy" id="2721161"/>
    <lineage>
        <taxon>Bacteria</taxon>
        <taxon>Pseudomonadati</taxon>
        <taxon>Pseudomonadota</taxon>
        <taxon>Alphaproteobacteria</taxon>
        <taxon>Hyphomicrobiales</taxon>
        <taxon>Nitrobacteraceae</taxon>
        <taxon>Bradyrhizobium</taxon>
    </lineage>
</organism>
<dbReference type="Proteomes" id="UP000544122">
    <property type="component" value="Unassembled WGS sequence"/>
</dbReference>